<sequence>MTPRIPVVFTRARAAGCCCLALFALSAQAQTTPTTPTAAPAPVGETVVLPTFSVSTNKDSGYRAANSVSATRVDTAIKDLPFAISAFTEQFITDVGARDLFDVVQYAPSVTSAGKEFNSGNSVYAIRGFDQAPQHNGFVGEGYVDTATIERVEVVKGPSSLLYGQVAPGGTVNYITKRAHAKARTSINAQFGTHNFWRTGLDVNQPLVGDKLLFRFNGVYENGLEFLNPGAQKTRVLAPTLTWNISDRVALTVDYQWFRRRENPPQAQLKPNVEIVGLPPASGILSASGLLINPLNNIDPGFLTYYPLPRDFNYVSRSDYRDSDYESVNAELTARLNDHWTARANFNWNTRRVAHKLTGLGAVSITVPTSYYPTGATLPISAANYRLAAIAYAEDLLTNIDLALLAPQAQLGRRKRLQEDWGFGRTSQLEFAGSYVTHGVKLKPLVGFFYNESVSRGLLRSSPTASFFPVWDMKNPATWNYDTDFDPGAQPITTNSRSPGRNSAAYAIMNASFLEDRLNVVAGARYNKSSGATDNLLNPAASVAKVSAKKITPQAGMGWKITRDMMIYASYSQSYVNNAAALQRANVPIGPAKPTTAEGYELGLKTDFLGGRVSSTVAIFQIDQKDRILRFNSFNSSGVTVTNSLQDTIDRSKGIEAELTWSPVDNWQVYLSGAMNDIRVIQVPPGMEAFIGSHPEATVKALFNLWTRYSFTQDAVKGLWVGGGFNHTGRKAQRTNNPRLFLPADTLWNSAIGYDWKRGDRDMSVVVNWQNMEDIEYYPANQQRGLPGRATVSFTTRF</sequence>
<gene>
    <name evidence="17" type="primary">fpvA_2</name>
    <name evidence="17" type="ORF">Verru16b_01258</name>
</gene>
<comment type="subcellular location">
    <subcellularLocation>
        <location evidence="1 12">Cell outer membrane</location>
        <topology evidence="1 12">Multi-pass membrane protein</topology>
    </subcellularLocation>
</comment>
<evidence type="ECO:0000256" key="1">
    <source>
        <dbReference type="ARBA" id="ARBA00004571"/>
    </source>
</evidence>
<evidence type="ECO:0000313" key="18">
    <source>
        <dbReference type="Proteomes" id="UP000095228"/>
    </source>
</evidence>
<evidence type="ECO:0000256" key="5">
    <source>
        <dbReference type="ARBA" id="ARBA00022692"/>
    </source>
</evidence>
<evidence type="ECO:0000256" key="14">
    <source>
        <dbReference type="SAM" id="SignalP"/>
    </source>
</evidence>
<feature type="chain" id="PRO_5009105135" evidence="14">
    <location>
        <begin position="30"/>
        <end position="798"/>
    </location>
</feature>
<dbReference type="CDD" id="cd01347">
    <property type="entry name" value="ligand_gated_channel"/>
    <property type="match status" value="1"/>
</dbReference>
<keyword evidence="17" id="KW-0675">Receptor</keyword>
<dbReference type="EMBL" id="CP016094">
    <property type="protein sequence ID" value="AOS44197.1"/>
    <property type="molecule type" value="Genomic_DNA"/>
</dbReference>
<feature type="signal peptide" evidence="14">
    <location>
        <begin position="1"/>
        <end position="29"/>
    </location>
</feature>
<feature type="domain" description="TonB-dependent receptor plug" evidence="16">
    <location>
        <begin position="77"/>
        <end position="171"/>
    </location>
</feature>
<keyword evidence="4" id="KW-0410">Iron transport</keyword>
<dbReference type="PANTHER" id="PTHR32552:SF68">
    <property type="entry name" value="FERRICHROME OUTER MEMBRANE TRANSPORTER_PHAGE RECEPTOR"/>
    <property type="match status" value="1"/>
</dbReference>
<keyword evidence="6 14" id="KW-0732">Signal</keyword>
<dbReference type="STRING" id="1838286.Verru16b_01258"/>
<dbReference type="AlphaFoldDB" id="A0A1D8ATI4"/>
<dbReference type="Gene3D" id="2.170.130.10">
    <property type="entry name" value="TonB-dependent receptor, plug domain"/>
    <property type="match status" value="1"/>
</dbReference>
<reference evidence="17 18" key="1">
    <citation type="submission" date="2016-06" db="EMBL/GenBank/DDBJ databases">
        <title>Three novel species with peptidoglycan cell walls form the new genus Lacunisphaera gen. nov. in the family Opitutaceae of the verrucomicrobial subdivision 4.</title>
        <authorList>
            <person name="Rast P."/>
            <person name="Gloeckner I."/>
            <person name="Jogler M."/>
            <person name="Boedeker C."/>
            <person name="Jeske O."/>
            <person name="Wiegand S."/>
            <person name="Reinhardt R."/>
            <person name="Schumann P."/>
            <person name="Rohde M."/>
            <person name="Spring S."/>
            <person name="Gloeckner F.O."/>
            <person name="Jogler C."/>
        </authorList>
    </citation>
    <scope>NUCLEOTIDE SEQUENCE [LARGE SCALE GENOMIC DNA]</scope>
    <source>
        <strain evidence="17 18">IG16b</strain>
    </source>
</reference>
<dbReference type="KEGG" id="obg:Verru16b_01258"/>
<evidence type="ECO:0000313" key="17">
    <source>
        <dbReference type="EMBL" id="AOS44197.1"/>
    </source>
</evidence>
<dbReference type="GO" id="GO:0009279">
    <property type="term" value="C:cell outer membrane"/>
    <property type="evidence" value="ECO:0007669"/>
    <property type="project" value="UniProtKB-SubCell"/>
</dbReference>
<dbReference type="PROSITE" id="PS52016">
    <property type="entry name" value="TONB_DEPENDENT_REC_3"/>
    <property type="match status" value="1"/>
</dbReference>
<accession>A0A1D8ATI4</accession>
<dbReference type="InterPro" id="IPR039426">
    <property type="entry name" value="TonB-dep_rcpt-like"/>
</dbReference>
<dbReference type="RefSeq" id="WP_069961475.1">
    <property type="nucleotide sequence ID" value="NZ_CP016094.1"/>
</dbReference>
<dbReference type="Gene3D" id="2.40.170.20">
    <property type="entry name" value="TonB-dependent receptor, beta-barrel domain"/>
    <property type="match status" value="1"/>
</dbReference>
<evidence type="ECO:0000256" key="12">
    <source>
        <dbReference type="PROSITE-ProRule" id="PRU01360"/>
    </source>
</evidence>
<evidence type="ECO:0000256" key="2">
    <source>
        <dbReference type="ARBA" id="ARBA00022448"/>
    </source>
</evidence>
<evidence type="ECO:0000256" key="7">
    <source>
        <dbReference type="ARBA" id="ARBA00023004"/>
    </source>
</evidence>
<dbReference type="Pfam" id="PF07715">
    <property type="entry name" value="Plug"/>
    <property type="match status" value="1"/>
</dbReference>
<dbReference type="InterPro" id="IPR012910">
    <property type="entry name" value="Plug_dom"/>
</dbReference>
<keyword evidence="10 12" id="KW-0472">Membrane</keyword>
<evidence type="ECO:0000259" key="16">
    <source>
        <dbReference type="Pfam" id="PF07715"/>
    </source>
</evidence>
<feature type="domain" description="TonB-dependent receptor-like beta-barrel" evidence="15">
    <location>
        <begin position="295"/>
        <end position="771"/>
    </location>
</feature>
<evidence type="ECO:0000256" key="9">
    <source>
        <dbReference type="ARBA" id="ARBA00023077"/>
    </source>
</evidence>
<keyword evidence="9 13" id="KW-0798">TonB box</keyword>
<dbReference type="InterPro" id="IPR000531">
    <property type="entry name" value="Beta-barrel_TonB"/>
</dbReference>
<evidence type="ECO:0000256" key="6">
    <source>
        <dbReference type="ARBA" id="ARBA00022729"/>
    </source>
</evidence>
<keyword evidence="11 12" id="KW-0998">Cell outer membrane</keyword>
<evidence type="ECO:0000256" key="4">
    <source>
        <dbReference type="ARBA" id="ARBA00022496"/>
    </source>
</evidence>
<dbReference type="PATRIC" id="fig|1838286.3.peg.1268"/>
<evidence type="ECO:0000256" key="13">
    <source>
        <dbReference type="RuleBase" id="RU003357"/>
    </source>
</evidence>
<keyword evidence="3 12" id="KW-1134">Transmembrane beta strand</keyword>
<keyword evidence="8" id="KW-0406">Ion transport</keyword>
<keyword evidence="18" id="KW-1185">Reference proteome</keyword>
<dbReference type="SUPFAM" id="SSF56935">
    <property type="entry name" value="Porins"/>
    <property type="match status" value="1"/>
</dbReference>
<dbReference type="Proteomes" id="UP000095228">
    <property type="component" value="Chromosome"/>
</dbReference>
<evidence type="ECO:0000256" key="8">
    <source>
        <dbReference type="ARBA" id="ARBA00023065"/>
    </source>
</evidence>
<evidence type="ECO:0000256" key="11">
    <source>
        <dbReference type="ARBA" id="ARBA00023237"/>
    </source>
</evidence>
<proteinExistence type="inferred from homology"/>
<dbReference type="InterPro" id="IPR037066">
    <property type="entry name" value="Plug_dom_sf"/>
</dbReference>
<organism evidence="17 18">
    <name type="scientific">Lacunisphaera limnophila</name>
    <dbReference type="NCBI Taxonomy" id="1838286"/>
    <lineage>
        <taxon>Bacteria</taxon>
        <taxon>Pseudomonadati</taxon>
        <taxon>Verrucomicrobiota</taxon>
        <taxon>Opitutia</taxon>
        <taxon>Opitutales</taxon>
        <taxon>Opitutaceae</taxon>
        <taxon>Lacunisphaera</taxon>
    </lineage>
</organism>
<dbReference type="OrthoDB" id="179753at2"/>
<dbReference type="InterPro" id="IPR036942">
    <property type="entry name" value="Beta-barrel_TonB_sf"/>
</dbReference>
<comment type="similarity">
    <text evidence="12 13">Belongs to the TonB-dependent receptor family.</text>
</comment>
<dbReference type="GO" id="GO:0015344">
    <property type="term" value="F:siderophore uptake transmembrane transporter activity"/>
    <property type="evidence" value="ECO:0007669"/>
    <property type="project" value="TreeGrafter"/>
</dbReference>
<dbReference type="Pfam" id="PF00593">
    <property type="entry name" value="TonB_dep_Rec_b-barrel"/>
    <property type="match status" value="1"/>
</dbReference>
<keyword evidence="7" id="KW-0408">Iron</keyword>
<protein>
    <submittedName>
        <fullName evidence="17">Ferripyoverdine receptor</fullName>
    </submittedName>
</protein>
<dbReference type="PANTHER" id="PTHR32552">
    <property type="entry name" value="FERRICHROME IRON RECEPTOR-RELATED"/>
    <property type="match status" value="1"/>
</dbReference>
<evidence type="ECO:0000259" key="15">
    <source>
        <dbReference type="Pfam" id="PF00593"/>
    </source>
</evidence>
<name>A0A1D8ATI4_9BACT</name>
<evidence type="ECO:0000256" key="10">
    <source>
        <dbReference type="ARBA" id="ARBA00023136"/>
    </source>
</evidence>
<evidence type="ECO:0000256" key="3">
    <source>
        <dbReference type="ARBA" id="ARBA00022452"/>
    </source>
</evidence>
<keyword evidence="5 12" id="KW-0812">Transmembrane</keyword>
<keyword evidence="2 12" id="KW-0813">Transport</keyword>